<organism evidence="3 4">
    <name type="scientific">Rhizobium aquaticum</name>
    <dbReference type="NCBI Taxonomy" id="1549636"/>
    <lineage>
        <taxon>Bacteria</taxon>
        <taxon>Pseudomonadati</taxon>
        <taxon>Pseudomonadota</taxon>
        <taxon>Alphaproteobacteria</taxon>
        <taxon>Hyphomicrobiales</taxon>
        <taxon>Rhizobiaceae</taxon>
        <taxon>Rhizobium/Agrobacterium group</taxon>
        <taxon>Rhizobium</taxon>
    </lineage>
</organism>
<keyword evidence="3" id="KW-0067">ATP-binding</keyword>
<evidence type="ECO:0000313" key="4">
    <source>
        <dbReference type="Proteomes" id="UP001549047"/>
    </source>
</evidence>
<keyword evidence="3" id="KW-0547">Nucleotide-binding</keyword>
<dbReference type="NCBIfam" id="TIGR02786">
    <property type="entry name" value="addB_alphas"/>
    <property type="match status" value="1"/>
</dbReference>
<dbReference type="RefSeq" id="WP_354558553.1">
    <property type="nucleotide sequence ID" value="NZ_JBEPMB010000012.1"/>
</dbReference>
<evidence type="ECO:0000259" key="2">
    <source>
        <dbReference type="Pfam" id="PF12705"/>
    </source>
</evidence>
<gene>
    <name evidence="3" type="ORF">ABID16_004445</name>
</gene>
<proteinExistence type="predicted"/>
<dbReference type="InterPro" id="IPR038726">
    <property type="entry name" value="PDDEXK_AddAB-type"/>
</dbReference>
<evidence type="ECO:0000256" key="1">
    <source>
        <dbReference type="SAM" id="MobiDB-lite"/>
    </source>
</evidence>
<keyword evidence="3" id="KW-0378">Hydrolase</keyword>
<name>A0ABV2J5Q0_9HYPH</name>
<dbReference type="Proteomes" id="UP001549047">
    <property type="component" value="Unassembled WGS sequence"/>
</dbReference>
<sequence>MARQGKRVLTISPGPAFLRTLAEGILTGEIVEGYAFDPNRPEMLADVTVFVPTRRAARVLRSEFALLLSHGSAILPTIRPLGETDDDSGFFDAGLPETLDLLPPIGPVAAALELARLITVWRNSLPEAVVNFHGGAPVIAPASPADAVWLAKELIALIGEVETAEIGWDNLERLDTQDYASWWQLTLEFLKIAHVYWPARLEELNASSASRHRNAVLKAEVERLATAAHKGPVIVAGSTGSLPATARLIDAVSQLREGAVVLPGLDLDMPAEQWDCLAMPATTDGTGIDPTIFGHPQFGLARLLDVMHLKRDDVLSHGRSERAIETRTRAVSLALAPSASTHLWPEMKAEIGDEAMADAFANVALIEAANERLEATAIAVALKLALDGSESPDSQVALITPDRGLARRVVAELERFGIEADDSAGTPLNATPQGTLLKLLVESTLFPGDPVPIVSLLKHPLTRLGLPQETVSKAARLLEVHALRGGTGAVDISALAPLMEAQVERAATARYEPAWRPPLPSSDLALALDAAGRIAAAAEPLVEALVRRLPGKGLSITRSTAEWAERTGRALEAFAADEAGDTSALWSGEAGEALADLLSGVMEAPGGLALTGPDWAGVLDALVSGVAVKPRAMSHPRVFIWGTQEARLQHVETVILGGMNEGVWPQQASPNPFLSRIMKIRMGLEPPERRAGQIAHDFQMASGMPNVIYSRALRSGSAPSVASRFLQRLTAIAGAGLTATMRQRGDYYLRCATLIDEGERQPLASRPEPKPDSSLIPSRYSFSEAGKLRRDPYAVYARRILRLDPVDPFNADPGPAERGTLYHAIIESFVGEKIDPMSETVSAAMAELADRAFAEADLPAHIEATWRPRFDETARAFLDWEKKRQADIRQSFTEARAAMPLDGGFELTGYADRIDITRSGLADIVDYKTGSSPSLKQARTLIDPQLALEAAALMAGGFADIGTKEPGDLIYVRLRPGDRFKPETVNGDPASSRSKTPPKTSAQLAEDAARELVKLLTTLKTGKRGFLSRVLPESAAIVGDYDHLARVAEWSSGDDNDEGDTDG</sequence>
<dbReference type="SUPFAM" id="SSF52540">
    <property type="entry name" value="P-loop containing nucleoside triphosphate hydrolases"/>
    <property type="match status" value="1"/>
</dbReference>
<dbReference type="EC" id="3.6.4.12" evidence="3"/>
<dbReference type="EC" id="3.1.-.-" evidence="3"/>
<keyword evidence="3" id="KW-0347">Helicase</keyword>
<dbReference type="InterPro" id="IPR027417">
    <property type="entry name" value="P-loop_NTPase"/>
</dbReference>
<comment type="caution">
    <text evidence="3">The sequence shown here is derived from an EMBL/GenBank/DDBJ whole genome shotgun (WGS) entry which is preliminary data.</text>
</comment>
<feature type="domain" description="PD-(D/E)XK endonuclease-like" evidence="2">
    <location>
        <begin position="780"/>
        <end position="1017"/>
    </location>
</feature>
<feature type="region of interest" description="Disordered" evidence="1">
    <location>
        <begin position="980"/>
        <end position="1003"/>
    </location>
</feature>
<dbReference type="InterPro" id="IPR011604">
    <property type="entry name" value="PDDEXK-like_dom_sf"/>
</dbReference>
<dbReference type="GO" id="GO:0016787">
    <property type="term" value="F:hydrolase activity"/>
    <property type="evidence" value="ECO:0007669"/>
    <property type="project" value="UniProtKB-KW"/>
</dbReference>
<protein>
    <submittedName>
        <fullName evidence="3">ATP-dependent helicase/nuclease subunit B</fullName>
        <ecNumber evidence="3">3.1.-.-</ecNumber>
        <ecNumber evidence="3">3.6.4.12</ecNumber>
    </submittedName>
</protein>
<dbReference type="GO" id="GO:0003678">
    <property type="term" value="F:DNA helicase activity"/>
    <property type="evidence" value="ECO:0007669"/>
    <property type="project" value="UniProtKB-EC"/>
</dbReference>
<dbReference type="Gene3D" id="3.90.320.10">
    <property type="match status" value="1"/>
</dbReference>
<reference evidence="3 4" key="1">
    <citation type="submission" date="2024-06" db="EMBL/GenBank/DDBJ databases">
        <title>Genomic Encyclopedia of Type Strains, Phase IV (KMG-IV): sequencing the most valuable type-strain genomes for metagenomic binning, comparative biology and taxonomic classification.</title>
        <authorList>
            <person name="Goeker M."/>
        </authorList>
    </citation>
    <scope>NUCLEOTIDE SEQUENCE [LARGE SCALE GENOMIC DNA]</scope>
    <source>
        <strain evidence="3 4">DSM 29780</strain>
    </source>
</reference>
<dbReference type="InterPro" id="IPR014153">
    <property type="entry name" value="Ds_break_AddB"/>
</dbReference>
<dbReference type="Pfam" id="PF12705">
    <property type="entry name" value="PDDEXK_1"/>
    <property type="match status" value="1"/>
</dbReference>
<keyword evidence="4" id="KW-1185">Reference proteome</keyword>
<feature type="compositionally biased region" description="Polar residues" evidence="1">
    <location>
        <begin position="989"/>
        <end position="1003"/>
    </location>
</feature>
<accession>A0ABV2J5Q0</accession>
<dbReference type="EMBL" id="JBEPMB010000012">
    <property type="protein sequence ID" value="MET3616096.1"/>
    <property type="molecule type" value="Genomic_DNA"/>
</dbReference>
<evidence type="ECO:0000313" key="3">
    <source>
        <dbReference type="EMBL" id="MET3616096.1"/>
    </source>
</evidence>